<dbReference type="GO" id="GO:0005634">
    <property type="term" value="C:nucleus"/>
    <property type="evidence" value="ECO:0007669"/>
    <property type="project" value="TreeGrafter"/>
</dbReference>
<evidence type="ECO:0000259" key="9">
    <source>
        <dbReference type="PROSITE" id="PS50865"/>
    </source>
</evidence>
<dbReference type="SUPFAM" id="SSF144232">
    <property type="entry name" value="HIT/MYND zinc finger-like"/>
    <property type="match status" value="1"/>
</dbReference>
<evidence type="ECO:0000256" key="4">
    <source>
        <dbReference type="ARBA" id="ARBA00023015"/>
    </source>
</evidence>
<evidence type="ECO:0000256" key="7">
    <source>
        <dbReference type="ARBA" id="ARBA00023242"/>
    </source>
</evidence>
<evidence type="ECO:0000256" key="3">
    <source>
        <dbReference type="ARBA" id="ARBA00022833"/>
    </source>
</evidence>
<organism evidence="10 11">
    <name type="scientific">Armillaria novae-zelandiae</name>
    <dbReference type="NCBI Taxonomy" id="153914"/>
    <lineage>
        <taxon>Eukaryota</taxon>
        <taxon>Fungi</taxon>
        <taxon>Dikarya</taxon>
        <taxon>Basidiomycota</taxon>
        <taxon>Agaricomycotina</taxon>
        <taxon>Agaricomycetes</taxon>
        <taxon>Agaricomycetidae</taxon>
        <taxon>Agaricales</taxon>
        <taxon>Marasmiineae</taxon>
        <taxon>Physalacriaceae</taxon>
        <taxon>Armillaria</taxon>
    </lineage>
</organism>
<keyword evidence="3" id="KW-0862">Zinc</keyword>
<dbReference type="EMBL" id="JAUEPR010000001">
    <property type="protein sequence ID" value="KAK0491581.1"/>
    <property type="molecule type" value="Genomic_DNA"/>
</dbReference>
<gene>
    <name evidence="10" type="ORF">IW261DRAFT_1438418</name>
</gene>
<keyword evidence="7" id="KW-0539">Nucleus</keyword>
<keyword evidence="4" id="KW-0805">Transcription regulation</keyword>
<name>A0AA39PW91_9AGAR</name>
<dbReference type="GO" id="GO:0003677">
    <property type="term" value="F:DNA binding"/>
    <property type="evidence" value="ECO:0007669"/>
    <property type="project" value="UniProtKB-KW"/>
</dbReference>
<protein>
    <recommendedName>
        <fullName evidence="9">MYND-type domain-containing protein</fullName>
    </recommendedName>
</protein>
<keyword evidence="11" id="KW-1185">Reference proteome</keyword>
<dbReference type="Proteomes" id="UP001175227">
    <property type="component" value="Unassembled WGS sequence"/>
</dbReference>
<keyword evidence="1" id="KW-0479">Metal-binding</keyword>
<evidence type="ECO:0000256" key="6">
    <source>
        <dbReference type="ARBA" id="ARBA00023163"/>
    </source>
</evidence>
<evidence type="ECO:0000256" key="2">
    <source>
        <dbReference type="ARBA" id="ARBA00022771"/>
    </source>
</evidence>
<dbReference type="InterPro" id="IPR027974">
    <property type="entry name" value="DUF4470"/>
</dbReference>
<proteinExistence type="predicted"/>
<accession>A0AA39PW91</accession>
<evidence type="ECO:0000256" key="8">
    <source>
        <dbReference type="PROSITE-ProRule" id="PRU00134"/>
    </source>
</evidence>
<dbReference type="InterPro" id="IPR002893">
    <property type="entry name" value="Znf_MYND"/>
</dbReference>
<evidence type="ECO:0000256" key="5">
    <source>
        <dbReference type="ARBA" id="ARBA00023125"/>
    </source>
</evidence>
<evidence type="ECO:0000313" key="11">
    <source>
        <dbReference type="Proteomes" id="UP001175227"/>
    </source>
</evidence>
<dbReference type="GO" id="GO:0008270">
    <property type="term" value="F:zinc ion binding"/>
    <property type="evidence" value="ECO:0007669"/>
    <property type="project" value="UniProtKB-KW"/>
</dbReference>
<keyword evidence="6" id="KW-0804">Transcription</keyword>
<dbReference type="PANTHER" id="PTHR10237:SF1">
    <property type="entry name" value="DEFORMED EPIDERMAL AUTOREGULATORY FACTOR 1 HOMOLOG"/>
    <property type="match status" value="1"/>
</dbReference>
<evidence type="ECO:0000313" key="10">
    <source>
        <dbReference type="EMBL" id="KAK0491581.1"/>
    </source>
</evidence>
<dbReference type="Gene3D" id="6.10.140.2220">
    <property type="match status" value="1"/>
</dbReference>
<dbReference type="GO" id="GO:0000981">
    <property type="term" value="F:DNA-binding transcription factor activity, RNA polymerase II-specific"/>
    <property type="evidence" value="ECO:0007669"/>
    <property type="project" value="TreeGrafter"/>
</dbReference>
<dbReference type="AlphaFoldDB" id="A0AA39PW91"/>
<sequence>MAQAVLWPKKTFFYPIGNTSPISLTQDLPPGIPADILLLGCGDPRNILYTLQSDLRCDKASCRRFDITCCDIEPAILARNILLFTLLVDARVDDDETWNIFYHFYLDDASIQRLWDQCSALVKASQSLESWQNSPYSSFLRMCTAHTLQHLHNQWVLYLNTKSMSEGERARLKKKFRSEAEAISQREDFISSCWSAGPFWADFQAVTTEHFKSYWHTGTMTFDSRSPSVPHLNPTFVYSLMGDVFNVHYATNPIRAFHLAACYPSVTSGSSGTGPPTMESVIRAAKSQFCQWSQAFRDAVTESSIVLRFFNGDALALCNALQELRRSGTTLTSIGVSYWMGTHIHFHDEYLLSSTHPAPSCYNVIDTSNLSDHLGDMNILAGTVPLLREDQFSALRTQTLLSASPGRSAPQALVEQFCGDVSTLSLLLGVAPVSYITRYTTHYSPQQSMKSIVPADSSLPQELSKYLFGVYLKMFVHEMSKEGIGLPSLEHMMTSSGFFYARPSFVAVLKVMKDKLETNWNVTMRQLFDLIAADKKLFTGLNFYQDLCSELHHQGVYTVDTLSSSVSIESDHAIFRHWGGSIPPLVCLALKIPRANLNKVPDDIGTPVLQLELRSPTAHFHNSFSFLQLTFGTLSIDGDPKDPTFTITQDPLRWSGVSDLILTVWLPAWILCVSPTTTEVMFSFRSIPSNKFITKLIRTLGLLLVIFKTKLLDRQHVFLSRRNPSFSDTYPTSSTLGLKQAEVPRATSADDRPFFVKASLNPDNIAALSIRSDVVDTTAREALLKGHSVIATQKTSCQVEFQFDGFRHQVAFPYPIDGAKIKLRIARKSHYIEVCTPISNPKVLDSLSFNHVPVPMLQVPWLWSMHYLSVSLLPVIDVNSDLGWIRQHISLIFSERECRLRDLRAAQRVDTLLAIKDTFFTLIFASVGIDIPREQIVCLMDEETDLPEIVIFLRHLRFDLASHTVVVDCFVLPFTNGADWAWKVLSRRSMLMIKTHSAEIRAWKQMLPAITECCRTWSHTDNCEYLIRGIPASLASSETPLCSCGLGHGASSYFKDAGLDKRFCDYVTAAAISPLFALSFLESIGRSQIKCAAQDCNKTEGLKRCARCRVISYCSALCQKSDWKRHKAVCKKV</sequence>
<evidence type="ECO:0000256" key="1">
    <source>
        <dbReference type="ARBA" id="ARBA00022723"/>
    </source>
</evidence>
<comment type="caution">
    <text evidence="10">The sequence shown here is derived from an EMBL/GenBank/DDBJ whole genome shotgun (WGS) entry which is preliminary data.</text>
</comment>
<dbReference type="PROSITE" id="PS50865">
    <property type="entry name" value="ZF_MYND_2"/>
    <property type="match status" value="1"/>
</dbReference>
<dbReference type="Pfam" id="PF01753">
    <property type="entry name" value="zf-MYND"/>
    <property type="match status" value="1"/>
</dbReference>
<dbReference type="PANTHER" id="PTHR10237">
    <property type="entry name" value="DEFORMED EPIDERMAL AUTOREGULATORY FACTOR 1 HOMOLOG SUPPRESSIN"/>
    <property type="match status" value="1"/>
</dbReference>
<dbReference type="Pfam" id="PF14737">
    <property type="entry name" value="DUF4470"/>
    <property type="match status" value="1"/>
</dbReference>
<dbReference type="InterPro" id="IPR024119">
    <property type="entry name" value="TF_DEAF-1"/>
</dbReference>
<keyword evidence="5" id="KW-0238">DNA-binding</keyword>
<reference evidence="10" key="1">
    <citation type="submission" date="2023-06" db="EMBL/GenBank/DDBJ databases">
        <authorList>
            <consortium name="Lawrence Berkeley National Laboratory"/>
            <person name="Ahrendt S."/>
            <person name="Sahu N."/>
            <person name="Indic B."/>
            <person name="Wong-Bajracharya J."/>
            <person name="Merenyi Z."/>
            <person name="Ke H.-M."/>
            <person name="Monk M."/>
            <person name="Kocsube S."/>
            <person name="Drula E."/>
            <person name="Lipzen A."/>
            <person name="Balint B."/>
            <person name="Henrissat B."/>
            <person name="Andreopoulos B."/>
            <person name="Martin F.M."/>
            <person name="Harder C.B."/>
            <person name="Rigling D."/>
            <person name="Ford K.L."/>
            <person name="Foster G.D."/>
            <person name="Pangilinan J."/>
            <person name="Papanicolaou A."/>
            <person name="Barry K."/>
            <person name="LaButti K."/>
            <person name="Viragh M."/>
            <person name="Koriabine M."/>
            <person name="Yan M."/>
            <person name="Riley R."/>
            <person name="Champramary S."/>
            <person name="Plett K.L."/>
            <person name="Tsai I.J."/>
            <person name="Slot J."/>
            <person name="Sipos G."/>
            <person name="Plett J."/>
            <person name="Nagy L.G."/>
            <person name="Grigoriev I.V."/>
        </authorList>
    </citation>
    <scope>NUCLEOTIDE SEQUENCE</scope>
    <source>
        <strain evidence="10">ICMP 16352</strain>
    </source>
</reference>
<keyword evidence="2 8" id="KW-0863">Zinc-finger</keyword>
<feature type="domain" description="MYND-type" evidence="9">
    <location>
        <begin position="1093"/>
        <end position="1130"/>
    </location>
</feature>